<dbReference type="InterPro" id="IPR036291">
    <property type="entry name" value="NAD(P)-bd_dom_sf"/>
</dbReference>
<feature type="domain" description="Ketoreductase" evidence="4">
    <location>
        <begin position="12"/>
        <end position="179"/>
    </location>
</feature>
<keyword evidence="2 5" id="KW-0560">Oxidoreductase</keyword>
<evidence type="ECO:0000313" key="5">
    <source>
        <dbReference type="EMBL" id="MCF2530663.1"/>
    </source>
</evidence>
<dbReference type="PANTHER" id="PTHR24321">
    <property type="entry name" value="DEHYDROGENASES, SHORT CHAIN"/>
    <property type="match status" value="1"/>
</dbReference>
<name>A0AA41Q333_9ACTN</name>
<accession>A0AA41Q333</accession>
<evidence type="ECO:0000256" key="1">
    <source>
        <dbReference type="ARBA" id="ARBA00006484"/>
    </source>
</evidence>
<organism evidence="5 6">
    <name type="scientific">Yinghuangia soli</name>
    <dbReference type="NCBI Taxonomy" id="2908204"/>
    <lineage>
        <taxon>Bacteria</taxon>
        <taxon>Bacillati</taxon>
        <taxon>Actinomycetota</taxon>
        <taxon>Actinomycetes</taxon>
        <taxon>Kitasatosporales</taxon>
        <taxon>Streptomycetaceae</taxon>
        <taxon>Yinghuangia</taxon>
    </lineage>
</organism>
<dbReference type="SMART" id="SM00822">
    <property type="entry name" value="PKS_KR"/>
    <property type="match status" value="1"/>
</dbReference>
<keyword evidence="6" id="KW-1185">Reference proteome</keyword>
<dbReference type="GO" id="GO:0047936">
    <property type="term" value="F:glucose 1-dehydrogenase [NAD(P)+] activity"/>
    <property type="evidence" value="ECO:0007669"/>
    <property type="project" value="UniProtKB-EC"/>
</dbReference>
<evidence type="ECO:0000256" key="2">
    <source>
        <dbReference type="ARBA" id="ARBA00023002"/>
    </source>
</evidence>
<sequence length="259" mass="26088">MAELQGPNLAGKVVIVTGAAGGLGAAAARQVVAGGGRVVITDLQEEAGAKTAAELGADARFHKHDVTDPEQWKAVVDYTLAEFGRVDGLVNNAGVTAGGPFAQETLANFEKVIKVNLTGVWIGMQAVIPAMKAAGGGSIVNISSAAGLMGLPYTGSYSAAKWAVRGIGKTAAIELAGDKIRVNSVHPGMIYTPMTAVVGVQPGEGNYPKAPMGRAGDADEVGSAVAYLLSDAASYVTGAELAVDGGWTAGPTVRNVVEG</sequence>
<dbReference type="PROSITE" id="PS00061">
    <property type="entry name" value="ADH_SHORT"/>
    <property type="match status" value="1"/>
</dbReference>
<dbReference type="FunFam" id="3.40.50.720:FF:000084">
    <property type="entry name" value="Short-chain dehydrogenase reductase"/>
    <property type="match status" value="1"/>
</dbReference>
<dbReference type="RefSeq" id="WP_235055321.1">
    <property type="nucleotide sequence ID" value="NZ_JAKFHA010000017.1"/>
</dbReference>
<dbReference type="Gene3D" id="3.40.50.720">
    <property type="entry name" value="NAD(P)-binding Rossmann-like Domain"/>
    <property type="match status" value="1"/>
</dbReference>
<keyword evidence="3" id="KW-0520">NAD</keyword>
<dbReference type="InterPro" id="IPR020904">
    <property type="entry name" value="Sc_DH/Rdtase_CS"/>
</dbReference>
<comment type="similarity">
    <text evidence="1">Belongs to the short-chain dehydrogenases/reductases (SDR) family.</text>
</comment>
<evidence type="ECO:0000259" key="4">
    <source>
        <dbReference type="SMART" id="SM00822"/>
    </source>
</evidence>
<dbReference type="PANTHER" id="PTHR24321:SF8">
    <property type="entry name" value="ESTRADIOL 17-BETA-DEHYDROGENASE 8-RELATED"/>
    <property type="match status" value="1"/>
</dbReference>
<dbReference type="InterPro" id="IPR002347">
    <property type="entry name" value="SDR_fam"/>
</dbReference>
<dbReference type="AlphaFoldDB" id="A0AA41Q333"/>
<dbReference type="EMBL" id="JAKFHA010000017">
    <property type="protein sequence ID" value="MCF2530663.1"/>
    <property type="molecule type" value="Genomic_DNA"/>
</dbReference>
<gene>
    <name evidence="5" type="ORF">LZ495_26060</name>
</gene>
<reference evidence="5" key="1">
    <citation type="submission" date="2022-01" db="EMBL/GenBank/DDBJ databases">
        <title>Genome-Based Taxonomic Classification of the Phylum Actinobacteria.</title>
        <authorList>
            <person name="Gao Y."/>
        </authorList>
    </citation>
    <scope>NUCLEOTIDE SEQUENCE</scope>
    <source>
        <strain evidence="5">KLBMP 8922</strain>
    </source>
</reference>
<dbReference type="EC" id="1.1.1.47" evidence="5"/>
<dbReference type="InterPro" id="IPR057326">
    <property type="entry name" value="KR_dom"/>
</dbReference>
<protein>
    <submittedName>
        <fullName evidence="5">Glucose 1-dehydrogenase</fullName>
        <ecNumber evidence="5">1.1.1.47</ecNumber>
    </submittedName>
</protein>
<dbReference type="PRINTS" id="PR00081">
    <property type="entry name" value="GDHRDH"/>
</dbReference>
<comment type="caution">
    <text evidence="5">The sequence shown here is derived from an EMBL/GenBank/DDBJ whole genome shotgun (WGS) entry which is preliminary data.</text>
</comment>
<dbReference type="Pfam" id="PF13561">
    <property type="entry name" value="adh_short_C2"/>
    <property type="match status" value="1"/>
</dbReference>
<proteinExistence type="inferred from homology"/>
<dbReference type="PRINTS" id="PR00080">
    <property type="entry name" value="SDRFAMILY"/>
</dbReference>
<evidence type="ECO:0000313" key="6">
    <source>
        <dbReference type="Proteomes" id="UP001165378"/>
    </source>
</evidence>
<evidence type="ECO:0000256" key="3">
    <source>
        <dbReference type="ARBA" id="ARBA00023027"/>
    </source>
</evidence>
<dbReference type="NCBIfam" id="NF005559">
    <property type="entry name" value="PRK07231.1"/>
    <property type="match status" value="1"/>
</dbReference>
<dbReference type="Proteomes" id="UP001165378">
    <property type="component" value="Unassembled WGS sequence"/>
</dbReference>
<dbReference type="SUPFAM" id="SSF51735">
    <property type="entry name" value="NAD(P)-binding Rossmann-fold domains"/>
    <property type="match status" value="1"/>
</dbReference>